<dbReference type="Proteomes" id="UP001227317">
    <property type="component" value="Unassembled WGS sequence"/>
</dbReference>
<keyword evidence="8" id="KW-1185">Reference proteome</keyword>
<keyword evidence="2" id="KW-0805">Transcription regulation</keyword>
<keyword evidence="3" id="KW-0238">DNA-binding</keyword>
<evidence type="ECO:0000256" key="1">
    <source>
        <dbReference type="ARBA" id="ARBA00009437"/>
    </source>
</evidence>
<dbReference type="EMBL" id="JAUJFI010000147">
    <property type="protein sequence ID" value="MDQ2105504.1"/>
    <property type="molecule type" value="Genomic_DNA"/>
</dbReference>
<evidence type="ECO:0000256" key="3">
    <source>
        <dbReference type="ARBA" id="ARBA00023125"/>
    </source>
</evidence>
<evidence type="ECO:0000313" key="7">
    <source>
        <dbReference type="EMBL" id="MDQ2105504.1"/>
    </source>
</evidence>
<dbReference type="PANTHER" id="PTHR30537">
    <property type="entry name" value="HTH-TYPE TRANSCRIPTIONAL REGULATOR"/>
    <property type="match status" value="1"/>
</dbReference>
<evidence type="ECO:0000313" key="8">
    <source>
        <dbReference type="Proteomes" id="UP001227317"/>
    </source>
</evidence>
<dbReference type="RefSeq" id="WP_306710097.1">
    <property type="nucleotide sequence ID" value="NZ_JAUJFI010000147.1"/>
</dbReference>
<evidence type="ECO:0000256" key="4">
    <source>
        <dbReference type="ARBA" id="ARBA00023163"/>
    </source>
</evidence>
<dbReference type="Gene3D" id="3.40.190.10">
    <property type="entry name" value="Periplasmic binding protein-like II"/>
    <property type="match status" value="2"/>
</dbReference>
<comment type="caution">
    <text evidence="7">The sequence shown here is derived from an EMBL/GenBank/DDBJ whole genome shotgun (WGS) entry which is preliminary data.</text>
</comment>
<dbReference type="SUPFAM" id="SSF53850">
    <property type="entry name" value="Periplasmic binding protein-like II"/>
    <property type="match status" value="1"/>
</dbReference>
<dbReference type="InterPro" id="IPR000847">
    <property type="entry name" value="LysR_HTH_N"/>
</dbReference>
<keyword evidence="4" id="KW-0804">Transcription</keyword>
<dbReference type="InterPro" id="IPR036390">
    <property type="entry name" value="WH_DNA-bd_sf"/>
</dbReference>
<sequence length="318" mass="34651">MGLQRRLLPSMSALSAFEAAARTGSFTAAAQELALTQGAVSRQIKTLEDQLRVPLFVRRDQRVTLTPAGESYAAEVREALHRVGAATLRVMTAPQGGVLKLAVLPTFGTRWLVPRLPAFQKAHPQVIIHFMTKMEPFDFRSEDLDAAIHFGAADWPGAVCERLMEEVVLPLCAPSFLAAHPIREPGDLVALPLLHTTSRPEAWKDWFAAQGIERHEGAGMFFEQFSTTAQAAITGLGVALLPTLLVQAELQDGSLVPALDRPYRNPDRAYHLVHPPSRAHHPPLVAFREWLLGEGGVEGGRVGPLSNHPTLTARTSSP</sequence>
<dbReference type="Pfam" id="PF03466">
    <property type="entry name" value="LysR_substrate"/>
    <property type="match status" value="1"/>
</dbReference>
<organism evidence="7 8">
    <name type="scientific">Azospirillum isscasi</name>
    <dbReference type="NCBI Taxonomy" id="3053926"/>
    <lineage>
        <taxon>Bacteria</taxon>
        <taxon>Pseudomonadati</taxon>
        <taxon>Pseudomonadota</taxon>
        <taxon>Alphaproteobacteria</taxon>
        <taxon>Rhodospirillales</taxon>
        <taxon>Azospirillaceae</taxon>
        <taxon>Azospirillum</taxon>
    </lineage>
</organism>
<dbReference type="PRINTS" id="PR00039">
    <property type="entry name" value="HTHLYSR"/>
</dbReference>
<reference evidence="7 8" key="1">
    <citation type="submission" date="2023-06" db="EMBL/GenBank/DDBJ databases">
        <title>Azospirillum isscasensis sp.nov, a bacterium isolated from rhizosphere soil of rice.</title>
        <authorList>
            <person name="Wang H."/>
        </authorList>
    </citation>
    <scope>NUCLEOTIDE SEQUENCE [LARGE SCALE GENOMIC DNA]</scope>
    <source>
        <strain evidence="7 8">C340-1</strain>
    </source>
</reference>
<gene>
    <name evidence="7" type="primary">gcvA</name>
    <name evidence="7" type="ORF">QSG27_22585</name>
</gene>
<dbReference type="Pfam" id="PF00126">
    <property type="entry name" value="HTH_1"/>
    <property type="match status" value="1"/>
</dbReference>
<accession>A0ABU0WRT3</accession>
<dbReference type="InterPro" id="IPR005119">
    <property type="entry name" value="LysR_subst-bd"/>
</dbReference>
<evidence type="ECO:0000256" key="2">
    <source>
        <dbReference type="ARBA" id="ARBA00023015"/>
    </source>
</evidence>
<name>A0ABU0WRT3_9PROT</name>
<feature type="domain" description="HTH lysR-type" evidence="6">
    <location>
        <begin position="9"/>
        <end position="66"/>
    </location>
</feature>
<protein>
    <submittedName>
        <fullName evidence="7">Transcriptional regulator GcvA</fullName>
    </submittedName>
</protein>
<dbReference type="PROSITE" id="PS50931">
    <property type="entry name" value="HTH_LYSR"/>
    <property type="match status" value="1"/>
</dbReference>
<dbReference type="PANTHER" id="PTHR30537:SF74">
    <property type="entry name" value="HTH-TYPE TRANSCRIPTIONAL REGULATOR TRPI"/>
    <property type="match status" value="1"/>
</dbReference>
<evidence type="ECO:0000259" key="6">
    <source>
        <dbReference type="PROSITE" id="PS50931"/>
    </source>
</evidence>
<comment type="similarity">
    <text evidence="1">Belongs to the LysR transcriptional regulatory family.</text>
</comment>
<evidence type="ECO:0000256" key="5">
    <source>
        <dbReference type="SAM" id="MobiDB-lite"/>
    </source>
</evidence>
<proteinExistence type="inferred from homology"/>
<dbReference type="InterPro" id="IPR036388">
    <property type="entry name" value="WH-like_DNA-bd_sf"/>
</dbReference>
<dbReference type="InterPro" id="IPR058163">
    <property type="entry name" value="LysR-type_TF_proteobact-type"/>
</dbReference>
<dbReference type="SUPFAM" id="SSF46785">
    <property type="entry name" value="Winged helix' DNA-binding domain"/>
    <property type="match status" value="1"/>
</dbReference>
<feature type="region of interest" description="Disordered" evidence="5">
    <location>
        <begin position="299"/>
        <end position="318"/>
    </location>
</feature>
<feature type="compositionally biased region" description="Polar residues" evidence="5">
    <location>
        <begin position="307"/>
        <end position="318"/>
    </location>
</feature>
<dbReference type="Gene3D" id="1.10.10.10">
    <property type="entry name" value="Winged helix-like DNA-binding domain superfamily/Winged helix DNA-binding domain"/>
    <property type="match status" value="1"/>
</dbReference>
<dbReference type="NCBIfam" id="NF008352">
    <property type="entry name" value="PRK11139.1"/>
    <property type="match status" value="1"/>
</dbReference>